<accession>A0ABM0GZU3</accession>
<feature type="domain" description="Acyl-CoA oxidase/dehydrogenase middle" evidence="4">
    <location>
        <begin position="141"/>
        <end position="237"/>
    </location>
</feature>
<protein>
    <submittedName>
        <fullName evidence="7">Isovaleryl-CoA dehydrogenase, mitochondrial-like</fullName>
    </submittedName>
</protein>
<dbReference type="SUPFAM" id="SSF56645">
    <property type="entry name" value="Acyl-CoA dehydrogenase NM domain-like"/>
    <property type="match status" value="1"/>
</dbReference>
<evidence type="ECO:0000256" key="3">
    <source>
        <dbReference type="ARBA" id="ARBA00022827"/>
    </source>
</evidence>
<comment type="cofactor">
    <cofactor evidence="1">
        <name>FAD</name>
        <dbReference type="ChEBI" id="CHEBI:57692"/>
    </cofactor>
</comment>
<evidence type="ECO:0000259" key="5">
    <source>
        <dbReference type="Pfam" id="PF02771"/>
    </source>
</evidence>
<reference evidence="7" key="1">
    <citation type="submission" date="2025-08" db="UniProtKB">
        <authorList>
            <consortium name="RefSeq"/>
        </authorList>
    </citation>
    <scope>IDENTIFICATION</scope>
    <source>
        <tissue evidence="7">Testes</tissue>
    </source>
</reference>
<organism evidence="6 7">
    <name type="scientific">Saccoglossus kowalevskii</name>
    <name type="common">Acorn worm</name>
    <dbReference type="NCBI Taxonomy" id="10224"/>
    <lineage>
        <taxon>Eukaryota</taxon>
        <taxon>Metazoa</taxon>
        <taxon>Hemichordata</taxon>
        <taxon>Enteropneusta</taxon>
        <taxon>Harrimaniidae</taxon>
        <taxon>Saccoglossus</taxon>
    </lineage>
</organism>
<evidence type="ECO:0000256" key="1">
    <source>
        <dbReference type="ARBA" id="ARBA00001974"/>
    </source>
</evidence>
<feature type="non-terminal residue" evidence="7">
    <location>
        <position position="1"/>
    </location>
</feature>
<dbReference type="Pfam" id="PF02771">
    <property type="entry name" value="Acyl-CoA_dh_N"/>
    <property type="match status" value="1"/>
</dbReference>
<keyword evidence="2" id="KW-0285">Flavoprotein</keyword>
<dbReference type="InterPro" id="IPR009100">
    <property type="entry name" value="AcylCoA_DH/oxidase_NM_dom_sf"/>
</dbReference>
<dbReference type="InterPro" id="IPR046373">
    <property type="entry name" value="Acyl-CoA_Oxase/DH_mid-dom_sf"/>
</dbReference>
<dbReference type="PANTHER" id="PTHR43884">
    <property type="entry name" value="ACYL-COA DEHYDROGENASE"/>
    <property type="match status" value="1"/>
</dbReference>
<dbReference type="GeneID" id="100367485"/>
<dbReference type="Gene3D" id="2.40.110.10">
    <property type="entry name" value="Butyryl-CoA Dehydrogenase, subunit A, domain 2"/>
    <property type="match status" value="1"/>
</dbReference>
<dbReference type="InterPro" id="IPR006091">
    <property type="entry name" value="Acyl-CoA_Oxase/DH_mid-dom"/>
</dbReference>
<evidence type="ECO:0000313" key="7">
    <source>
        <dbReference type="RefSeq" id="XP_002741058.1"/>
    </source>
</evidence>
<proteinExistence type="predicted"/>
<evidence type="ECO:0000256" key="2">
    <source>
        <dbReference type="ARBA" id="ARBA00022630"/>
    </source>
</evidence>
<name>A0ABM0GZU3_SACKO</name>
<dbReference type="RefSeq" id="XP_002741058.1">
    <property type="nucleotide sequence ID" value="XM_002741012.1"/>
</dbReference>
<dbReference type="Pfam" id="PF02770">
    <property type="entry name" value="Acyl-CoA_dh_M"/>
    <property type="match status" value="1"/>
</dbReference>
<keyword evidence="3" id="KW-0274">FAD</keyword>
<dbReference type="PANTHER" id="PTHR43884:SF12">
    <property type="entry name" value="ISOVALERYL-COA DEHYDROGENASE, MITOCHONDRIAL-RELATED"/>
    <property type="match status" value="1"/>
</dbReference>
<feature type="domain" description="Acyl-CoA dehydrogenase/oxidase N-terminal" evidence="5">
    <location>
        <begin position="23"/>
        <end position="137"/>
    </location>
</feature>
<evidence type="ECO:0000313" key="6">
    <source>
        <dbReference type="Proteomes" id="UP000694865"/>
    </source>
</evidence>
<dbReference type="InterPro" id="IPR037069">
    <property type="entry name" value="AcylCoA_DH/ox_N_sf"/>
</dbReference>
<gene>
    <name evidence="7" type="primary">LOC100367485</name>
</gene>
<evidence type="ECO:0000259" key="4">
    <source>
        <dbReference type="Pfam" id="PF02770"/>
    </source>
</evidence>
<keyword evidence="6" id="KW-1185">Reference proteome</keyword>
<dbReference type="Gene3D" id="1.10.540.10">
    <property type="entry name" value="Acyl-CoA dehydrogenase/oxidase, N-terminal domain"/>
    <property type="match status" value="1"/>
</dbReference>
<dbReference type="InterPro" id="IPR013786">
    <property type="entry name" value="AcylCoA_DH/ox_N"/>
</dbReference>
<feature type="non-terminal residue" evidence="7">
    <location>
        <position position="272"/>
    </location>
</feature>
<sequence length="272" mass="29363">AVSASASPQGTYVDIDDTIFGLTDEQKHLRETVFRFFQTELAPFAAEIDSTDVHDKRREFWKQCGSLGLHGITAPVEYGGTGGGYLDHVIVMEEMSRAAGGVALSYGAHSNLCINQICRNGTEAQKEKYLPKLISGEHIGALAMSEHDAGSDVVNMSLKAEKRGDYYVLNGTKFWITNGMDADTLIIYAKTDMSSQPQHGISAFIVEKGFPGFSTGLKLDKLGMRGSPTGELIFDECKVPAENMLGSVNKGVYVLMSGLDLERLVLSGGPLG</sequence>
<dbReference type="Proteomes" id="UP000694865">
    <property type="component" value="Unplaced"/>
</dbReference>